<evidence type="ECO:0000313" key="3">
    <source>
        <dbReference type="Proteomes" id="UP000584374"/>
    </source>
</evidence>
<dbReference type="SMART" id="SM00857">
    <property type="entry name" value="Resolvase"/>
    <property type="match status" value="1"/>
</dbReference>
<dbReference type="InterPro" id="IPR038109">
    <property type="entry name" value="DNA_bind_recomb_sf"/>
</dbReference>
<accession>A0A840PZF0</accession>
<dbReference type="Pfam" id="PF13408">
    <property type="entry name" value="Zn_ribbon_recom"/>
    <property type="match status" value="1"/>
</dbReference>
<dbReference type="SUPFAM" id="SSF53041">
    <property type="entry name" value="Resolvase-like"/>
    <property type="match status" value="1"/>
</dbReference>
<dbReference type="InterPro" id="IPR011109">
    <property type="entry name" value="DNA_bind_recombinase_dom"/>
</dbReference>
<feature type="domain" description="Recombinase" evidence="1">
    <location>
        <begin position="192"/>
        <end position="310"/>
    </location>
</feature>
<dbReference type="InterPro" id="IPR036162">
    <property type="entry name" value="Resolvase-like_N_sf"/>
</dbReference>
<dbReference type="Proteomes" id="UP000584374">
    <property type="component" value="Unassembled WGS sequence"/>
</dbReference>
<dbReference type="InterPro" id="IPR006119">
    <property type="entry name" value="Resolv_N"/>
</dbReference>
<dbReference type="InterPro" id="IPR025827">
    <property type="entry name" value="Zn_ribbon_recom_dom"/>
</dbReference>
<dbReference type="PANTHER" id="PTHR30461">
    <property type="entry name" value="DNA-INVERTASE FROM LAMBDOID PROPHAGE"/>
    <property type="match status" value="1"/>
</dbReference>
<dbReference type="Pfam" id="PF00239">
    <property type="entry name" value="Resolvase"/>
    <property type="match status" value="1"/>
</dbReference>
<dbReference type="PROSITE" id="PS51737">
    <property type="entry name" value="RECOMBINASE_DNA_BIND"/>
    <property type="match status" value="1"/>
</dbReference>
<evidence type="ECO:0000313" key="2">
    <source>
        <dbReference type="EMBL" id="MBB5153666.1"/>
    </source>
</evidence>
<keyword evidence="3" id="KW-1185">Reference proteome</keyword>
<proteinExistence type="predicted"/>
<protein>
    <submittedName>
        <fullName evidence="2">DNA invertase Pin-like site-specific DNA recombinase</fullName>
    </submittedName>
</protein>
<dbReference type="InterPro" id="IPR050639">
    <property type="entry name" value="SSR_resolvase"/>
</dbReference>
<reference evidence="2 3" key="1">
    <citation type="submission" date="2020-08" db="EMBL/GenBank/DDBJ databases">
        <title>Sequencing the genomes of 1000 actinobacteria strains.</title>
        <authorList>
            <person name="Klenk H.-P."/>
        </authorList>
    </citation>
    <scope>NUCLEOTIDE SEQUENCE [LARGE SCALE GENOMIC DNA]</scope>
    <source>
        <strain evidence="2 3">DSM 45584</strain>
    </source>
</reference>
<dbReference type="RefSeq" id="WP_246470731.1">
    <property type="nucleotide sequence ID" value="NZ_JACHIW010000001.1"/>
</dbReference>
<gene>
    <name evidence="2" type="ORF">BJ970_001200</name>
</gene>
<sequence length="382" mass="43507">MTSAYADSYDELQQDIAVPVEHPADDVEPGTRAVIYLRVSSAGQVKRDYDPEGISIPAQREACLRKAKDLGVTVIDEYVEPGPTATEMTKREAFQRMPARVRGQGDVDYIIIYQLSRMARNRYDDAIVMADLRKRGVTLVSATESIDDSPVGQLMHGILATFNEYQSLQSGVDIAYKMGQKARNGGTIGRARLGYLNHIDHSEGRVIRTIVVDDERAPLVQLAFELYDTGDYTLADLADELHDRGLRTRPTAKHPAKKVSINKLSQMLRDRYYLGYVTYQGEEIRGRHDPLIDEDLFDRVQDRLNSRTAAKERRRVHHHYLKGSVFCGRCRRAGITQRMIIQRTVNRHGTEYLYFFCRNKRDGTCQAPHVHVDLVEDAVERH</sequence>
<dbReference type="Gene3D" id="3.90.1750.20">
    <property type="entry name" value="Putative Large Serine Recombinase, Chain B, Domain 2"/>
    <property type="match status" value="1"/>
</dbReference>
<dbReference type="Pfam" id="PF07508">
    <property type="entry name" value="Recombinase"/>
    <property type="match status" value="1"/>
</dbReference>
<dbReference type="GO" id="GO:0003677">
    <property type="term" value="F:DNA binding"/>
    <property type="evidence" value="ECO:0007669"/>
    <property type="project" value="InterPro"/>
</dbReference>
<dbReference type="PANTHER" id="PTHR30461:SF23">
    <property type="entry name" value="DNA RECOMBINASE-RELATED"/>
    <property type="match status" value="1"/>
</dbReference>
<dbReference type="GO" id="GO:0000150">
    <property type="term" value="F:DNA strand exchange activity"/>
    <property type="evidence" value="ECO:0007669"/>
    <property type="project" value="InterPro"/>
</dbReference>
<name>A0A840PZF0_9PSEU</name>
<dbReference type="CDD" id="cd00338">
    <property type="entry name" value="Ser_Recombinase"/>
    <property type="match status" value="1"/>
</dbReference>
<dbReference type="Gene3D" id="3.40.50.1390">
    <property type="entry name" value="Resolvase, N-terminal catalytic domain"/>
    <property type="match status" value="1"/>
</dbReference>
<dbReference type="EMBL" id="JACHIW010000001">
    <property type="protein sequence ID" value="MBB5153666.1"/>
    <property type="molecule type" value="Genomic_DNA"/>
</dbReference>
<evidence type="ECO:0000259" key="1">
    <source>
        <dbReference type="PROSITE" id="PS51737"/>
    </source>
</evidence>
<comment type="caution">
    <text evidence="2">The sequence shown here is derived from an EMBL/GenBank/DDBJ whole genome shotgun (WGS) entry which is preliminary data.</text>
</comment>
<organism evidence="2 3">
    <name type="scientific">Saccharopolyspora phatthalungensis</name>
    <dbReference type="NCBI Taxonomy" id="664693"/>
    <lineage>
        <taxon>Bacteria</taxon>
        <taxon>Bacillati</taxon>
        <taxon>Actinomycetota</taxon>
        <taxon>Actinomycetes</taxon>
        <taxon>Pseudonocardiales</taxon>
        <taxon>Pseudonocardiaceae</taxon>
        <taxon>Saccharopolyspora</taxon>
    </lineage>
</organism>
<dbReference type="AlphaFoldDB" id="A0A840PZF0"/>